<feature type="region of interest" description="Disordered" evidence="1">
    <location>
        <begin position="1"/>
        <end position="99"/>
    </location>
</feature>
<dbReference type="OrthoDB" id="9909768at2759"/>
<organism evidence="2 3">
    <name type="scientific">Galemys pyrenaicus</name>
    <name type="common">Iberian desman</name>
    <name type="synonym">Pyrenean desman</name>
    <dbReference type="NCBI Taxonomy" id="202257"/>
    <lineage>
        <taxon>Eukaryota</taxon>
        <taxon>Metazoa</taxon>
        <taxon>Chordata</taxon>
        <taxon>Craniata</taxon>
        <taxon>Vertebrata</taxon>
        <taxon>Euteleostomi</taxon>
        <taxon>Mammalia</taxon>
        <taxon>Eutheria</taxon>
        <taxon>Laurasiatheria</taxon>
        <taxon>Eulipotyphla</taxon>
        <taxon>Talpidae</taxon>
        <taxon>Galemys</taxon>
    </lineage>
</organism>
<dbReference type="GO" id="GO:0016301">
    <property type="term" value="F:kinase activity"/>
    <property type="evidence" value="ECO:0007669"/>
    <property type="project" value="UniProtKB-KW"/>
</dbReference>
<keyword evidence="2" id="KW-0808">Transferase</keyword>
<feature type="compositionally biased region" description="Low complexity" evidence="1">
    <location>
        <begin position="224"/>
        <end position="247"/>
    </location>
</feature>
<evidence type="ECO:0000256" key="1">
    <source>
        <dbReference type="SAM" id="MobiDB-lite"/>
    </source>
</evidence>
<accession>A0A8J6AJP2</accession>
<feature type="compositionally biased region" description="Basic and acidic residues" evidence="1">
    <location>
        <begin position="185"/>
        <end position="198"/>
    </location>
</feature>
<name>A0A8J6AJP2_GALPY</name>
<comment type="caution">
    <text evidence="2">The sequence shown here is derived from an EMBL/GenBank/DDBJ whole genome shotgun (WGS) entry which is preliminary data.</text>
</comment>
<feature type="compositionally biased region" description="Pro residues" evidence="1">
    <location>
        <begin position="26"/>
        <end position="39"/>
    </location>
</feature>
<protein>
    <submittedName>
        <fullName evidence="2">Diacylglycerol kinase eta</fullName>
    </submittedName>
</protein>
<evidence type="ECO:0000313" key="3">
    <source>
        <dbReference type="Proteomes" id="UP000700334"/>
    </source>
</evidence>
<gene>
    <name evidence="2" type="ORF">J0S82_009013</name>
</gene>
<keyword evidence="2" id="KW-0418">Kinase</keyword>
<feature type="compositionally biased region" description="Low complexity" evidence="1">
    <location>
        <begin position="64"/>
        <end position="80"/>
    </location>
</feature>
<dbReference type="Proteomes" id="UP000700334">
    <property type="component" value="Unassembled WGS sequence"/>
</dbReference>
<dbReference type="EMBL" id="JAGFMF010011574">
    <property type="protein sequence ID" value="KAG8520262.1"/>
    <property type="molecule type" value="Genomic_DNA"/>
</dbReference>
<feature type="region of interest" description="Disordered" evidence="1">
    <location>
        <begin position="157"/>
        <end position="357"/>
    </location>
</feature>
<keyword evidence="3" id="KW-1185">Reference proteome</keyword>
<evidence type="ECO:0000313" key="2">
    <source>
        <dbReference type="EMBL" id="KAG8520262.1"/>
    </source>
</evidence>
<proteinExistence type="predicted"/>
<reference evidence="2" key="1">
    <citation type="journal article" date="2021" name="Evol. Appl.">
        <title>The genome of the Pyrenean desman and the effects of bottlenecks and inbreeding on the genomic landscape of an endangered species.</title>
        <authorList>
            <person name="Escoda L."/>
            <person name="Castresana J."/>
        </authorList>
    </citation>
    <scope>NUCLEOTIDE SEQUENCE</scope>
    <source>
        <strain evidence="2">IBE-C5619</strain>
    </source>
</reference>
<sequence length="357" mass="36433">MEPQHVRPAPGARSPAWEEPVGTAPAPAPSHSPLLPPSGPGSVQEMARDEVPSCFPAGQRFLRRPGSSSRASRSAFVRPPRLSPRGRWRTAGDGPLEDRFRASSTSQLFTCCWSAAGSGGRGETSAGSQVGQGPCTGCPTAATALAGPRRRLANYWEGVWSPHDPSPLGLQAGRGGSAEDGGDSWVRDSGPRLDRDHPLITPAAPPGGAVSPQESERMAGAGGQQHPPGAAGGAAAVTSAAAPAGPGEDSSDSEAEQEGPQKLIRKVSTSGQIRTKVRRTAGEWREGAGSARGDPVTSGADLGAELDPGAWPRGRTAALREGIPGPAGRPRGSATLEHGGLDGGARNQRLGGSVRKS</sequence>
<dbReference type="AlphaFoldDB" id="A0A8J6AJP2"/>